<comment type="caution">
    <text evidence="1">The sequence shown here is derived from an EMBL/GenBank/DDBJ whole genome shotgun (WGS) entry which is preliminary data.</text>
</comment>
<dbReference type="AlphaFoldDB" id="A0A9P4NG39"/>
<sequence length="53" mass="6563">VSCFVFKHRDRLALEFLQTIDYSRIKADNSYKYKLYFEKVFSLLVYRIYSNNR</sequence>
<keyword evidence="2" id="KW-1185">Reference proteome</keyword>
<reference evidence="1" key="1">
    <citation type="journal article" date="2020" name="Stud. Mycol.">
        <title>101 Dothideomycetes genomes: a test case for predicting lifestyles and emergence of pathogens.</title>
        <authorList>
            <person name="Haridas S."/>
            <person name="Albert R."/>
            <person name="Binder M."/>
            <person name="Bloem J."/>
            <person name="Labutti K."/>
            <person name="Salamov A."/>
            <person name="Andreopoulos B."/>
            <person name="Baker S."/>
            <person name="Barry K."/>
            <person name="Bills G."/>
            <person name="Bluhm B."/>
            <person name="Cannon C."/>
            <person name="Castanera R."/>
            <person name="Culley D."/>
            <person name="Daum C."/>
            <person name="Ezra D."/>
            <person name="Gonzalez J."/>
            <person name="Henrissat B."/>
            <person name="Kuo A."/>
            <person name="Liang C."/>
            <person name="Lipzen A."/>
            <person name="Lutzoni F."/>
            <person name="Magnuson J."/>
            <person name="Mondo S."/>
            <person name="Nolan M."/>
            <person name="Ohm R."/>
            <person name="Pangilinan J."/>
            <person name="Park H.-J."/>
            <person name="Ramirez L."/>
            <person name="Alfaro M."/>
            <person name="Sun H."/>
            <person name="Tritt A."/>
            <person name="Yoshinaga Y."/>
            <person name="Zwiers L.-H."/>
            <person name="Turgeon B."/>
            <person name="Goodwin S."/>
            <person name="Spatafora J."/>
            <person name="Crous P."/>
            <person name="Grigoriev I."/>
        </authorList>
    </citation>
    <scope>NUCLEOTIDE SEQUENCE</scope>
    <source>
        <strain evidence="1">CBS 130266</strain>
    </source>
</reference>
<evidence type="ECO:0000313" key="1">
    <source>
        <dbReference type="EMBL" id="KAF2419871.1"/>
    </source>
</evidence>
<organism evidence="1 2">
    <name type="scientific">Tothia fuscella</name>
    <dbReference type="NCBI Taxonomy" id="1048955"/>
    <lineage>
        <taxon>Eukaryota</taxon>
        <taxon>Fungi</taxon>
        <taxon>Dikarya</taxon>
        <taxon>Ascomycota</taxon>
        <taxon>Pezizomycotina</taxon>
        <taxon>Dothideomycetes</taxon>
        <taxon>Pleosporomycetidae</taxon>
        <taxon>Venturiales</taxon>
        <taxon>Cylindrosympodiaceae</taxon>
        <taxon>Tothia</taxon>
    </lineage>
</organism>
<protein>
    <submittedName>
        <fullName evidence="1">Uncharacterized protein</fullName>
    </submittedName>
</protein>
<name>A0A9P4NG39_9PEZI</name>
<proteinExistence type="predicted"/>
<feature type="non-terminal residue" evidence="1">
    <location>
        <position position="1"/>
    </location>
</feature>
<gene>
    <name evidence="1" type="ORF">EJ08DRAFT_705753</name>
</gene>
<dbReference type="Proteomes" id="UP000800235">
    <property type="component" value="Unassembled WGS sequence"/>
</dbReference>
<dbReference type="EMBL" id="MU007115">
    <property type="protein sequence ID" value="KAF2419871.1"/>
    <property type="molecule type" value="Genomic_DNA"/>
</dbReference>
<accession>A0A9P4NG39</accession>
<evidence type="ECO:0000313" key="2">
    <source>
        <dbReference type="Proteomes" id="UP000800235"/>
    </source>
</evidence>
<dbReference type="OrthoDB" id="3938460at2759"/>